<dbReference type="SUPFAM" id="SSF53187">
    <property type="entry name" value="Zn-dependent exopeptidases"/>
    <property type="match status" value="1"/>
</dbReference>
<dbReference type="Proteomes" id="UP001189619">
    <property type="component" value="Chromosome"/>
</dbReference>
<dbReference type="GO" id="GO:0004177">
    <property type="term" value="F:aminopeptidase activity"/>
    <property type="evidence" value="ECO:0007669"/>
    <property type="project" value="UniProtKB-UniRule"/>
</dbReference>
<proteinExistence type="inferred from homology"/>
<feature type="active site" description="Proton acceptor" evidence="7">
    <location>
        <position position="233"/>
    </location>
</feature>
<evidence type="ECO:0000256" key="5">
    <source>
        <dbReference type="ARBA" id="ARBA00022801"/>
    </source>
</evidence>
<sequence length="388" mass="42085">MSVNMAADQMGKSTTMRCQKEVWVLEKDLLLMKELTETAGPPGFEVRIHEVMRKHLADLQAELITDNLGSIVGKKGDSGPKILLAAHLDEVAFLITHITDDGFLRFLPLGGWWGHVMLAQRVKVLTGAGDLTGVIGSKAPHVLSLEERRNVLEIDNMFIDIGASSREEAEKFGVQVGDPAVPVCPFEVLPNPKLLLAKAWDNRAGCYLALKVMEQIQQENLSNTVYAGATVQEEVGLRGAETLAHKISPDIAFALDVGVAGDTPGMAQKDGRTRLGKGPLLGFLDRTMIPHLKLRNFVIETAREHNIPFQIDVMPGGGTDAGKIHTAYNGIPSMVIGVPARYIHSHVSVVHRDDLDHAVKLLVALLKKLDAAAVQSIKGLGPNDPARQ</sequence>
<protein>
    <submittedName>
        <fullName evidence="9">Peptidase M28</fullName>
    </submittedName>
</protein>
<dbReference type="PANTHER" id="PTHR32481">
    <property type="entry name" value="AMINOPEPTIDASE"/>
    <property type="match status" value="1"/>
</dbReference>
<dbReference type="InterPro" id="IPR008007">
    <property type="entry name" value="Peptidase_M42"/>
</dbReference>
<dbReference type="SUPFAM" id="SSF101821">
    <property type="entry name" value="Aminopeptidase/glucanase lid domain"/>
    <property type="match status" value="1"/>
</dbReference>
<comment type="cofactor">
    <cofactor evidence="8">
        <name>a divalent metal cation</name>
        <dbReference type="ChEBI" id="CHEBI:60240"/>
    </cofactor>
    <text evidence="8">Binds 2 divalent metal cations per subunit.</text>
</comment>
<evidence type="ECO:0000313" key="10">
    <source>
        <dbReference type="Proteomes" id="UP001189619"/>
    </source>
</evidence>
<dbReference type="Gene3D" id="2.40.30.40">
    <property type="entry name" value="Peptidase M42, domain 2"/>
    <property type="match status" value="1"/>
</dbReference>
<feature type="binding site" evidence="8">
    <location>
        <position position="344"/>
    </location>
    <ligand>
        <name>Zn(2+)</name>
        <dbReference type="ChEBI" id="CHEBI:29105"/>
        <label>2</label>
    </ligand>
</feature>
<dbReference type="InterPro" id="IPR051464">
    <property type="entry name" value="Peptidase_M42_aminopept"/>
</dbReference>
<feature type="binding site" evidence="8">
    <location>
        <position position="201"/>
    </location>
    <ligand>
        <name>Zn(2+)</name>
        <dbReference type="ChEBI" id="CHEBI:29105"/>
        <label>1</label>
    </ligand>
</feature>
<keyword evidence="3" id="KW-0645">Protease</keyword>
<evidence type="ECO:0000256" key="2">
    <source>
        <dbReference type="ARBA" id="ARBA00022438"/>
    </source>
</evidence>
<dbReference type="EMBL" id="OY569118">
    <property type="protein sequence ID" value="CAJ1001396.1"/>
    <property type="molecule type" value="Genomic_DNA"/>
</dbReference>
<evidence type="ECO:0000313" key="9">
    <source>
        <dbReference type="EMBL" id="CAJ1001396.1"/>
    </source>
</evidence>
<evidence type="ECO:0000256" key="8">
    <source>
        <dbReference type="PIRSR" id="PIRSR001123-2"/>
    </source>
</evidence>
<gene>
    <name evidence="9" type="ORF">BSPP4475_03545</name>
</gene>
<accession>A0AA48M503</accession>
<keyword evidence="2" id="KW-0031">Aminopeptidase</keyword>
<evidence type="ECO:0000256" key="7">
    <source>
        <dbReference type="PIRSR" id="PIRSR001123-1"/>
    </source>
</evidence>
<dbReference type="AlphaFoldDB" id="A0AA48M503"/>
<dbReference type="InterPro" id="IPR023367">
    <property type="entry name" value="Peptidase_M42_dom2"/>
</dbReference>
<dbReference type="PANTHER" id="PTHR32481:SF0">
    <property type="entry name" value="AMINOPEPTIDASE YPDE-RELATED"/>
    <property type="match status" value="1"/>
</dbReference>
<feature type="binding site" evidence="8">
    <location>
        <position position="87"/>
    </location>
    <ligand>
        <name>Zn(2+)</name>
        <dbReference type="ChEBI" id="CHEBI:29105"/>
        <label>1</label>
    </ligand>
</feature>
<comment type="similarity">
    <text evidence="1 6">Belongs to the peptidase M42 family.</text>
</comment>
<dbReference type="KEGG" id="bayd:BSPP4475_03545"/>
<dbReference type="CDD" id="cd05656">
    <property type="entry name" value="M42_Frv"/>
    <property type="match status" value="1"/>
</dbReference>
<keyword evidence="4 8" id="KW-0479">Metal-binding</keyword>
<evidence type="ECO:0000256" key="4">
    <source>
        <dbReference type="ARBA" id="ARBA00022723"/>
    </source>
</evidence>
<dbReference type="GO" id="GO:0006508">
    <property type="term" value="P:proteolysis"/>
    <property type="evidence" value="ECO:0007669"/>
    <property type="project" value="UniProtKB-KW"/>
</dbReference>
<dbReference type="Gene3D" id="3.40.630.10">
    <property type="entry name" value="Zn peptidases"/>
    <property type="match status" value="1"/>
</dbReference>
<feature type="binding site" evidence="8">
    <location>
        <position position="234"/>
    </location>
    <ligand>
        <name>Zn(2+)</name>
        <dbReference type="ChEBI" id="CHEBI:29105"/>
        <label>2</label>
    </ligand>
</feature>
<reference evidence="9" key="1">
    <citation type="submission" date="2023-07" db="EMBL/GenBank/DDBJ databases">
        <authorList>
            <person name="Ivanov I."/>
            <person name="Teneva D."/>
            <person name="Stoikov I."/>
        </authorList>
    </citation>
    <scope>NUCLEOTIDE SEQUENCE</scope>
    <source>
        <strain evidence="9">4475</strain>
    </source>
</reference>
<dbReference type="GO" id="GO:0046872">
    <property type="term" value="F:metal ion binding"/>
    <property type="evidence" value="ECO:0007669"/>
    <property type="project" value="UniProtKB-UniRule"/>
</dbReference>
<evidence type="ECO:0000256" key="6">
    <source>
        <dbReference type="PIRNR" id="PIRNR001123"/>
    </source>
</evidence>
<evidence type="ECO:0000256" key="3">
    <source>
        <dbReference type="ARBA" id="ARBA00022670"/>
    </source>
</evidence>
<dbReference type="Pfam" id="PF05343">
    <property type="entry name" value="Peptidase_M42"/>
    <property type="match status" value="1"/>
</dbReference>
<dbReference type="PIRSF" id="PIRSF001123">
    <property type="entry name" value="PepA_GA"/>
    <property type="match status" value="1"/>
</dbReference>
<name>A0AA48M503_9BACL</name>
<keyword evidence="5" id="KW-0378">Hydrolase</keyword>
<evidence type="ECO:0000256" key="1">
    <source>
        <dbReference type="ARBA" id="ARBA00006272"/>
    </source>
</evidence>
<keyword evidence="10" id="KW-1185">Reference proteome</keyword>
<feature type="binding site" evidence="8">
    <location>
        <position position="256"/>
    </location>
    <ligand>
        <name>Zn(2+)</name>
        <dbReference type="ChEBI" id="CHEBI:29105"/>
        <label>1</label>
    </ligand>
</feature>
<feature type="binding site" evidence="8">
    <location>
        <position position="201"/>
    </location>
    <ligand>
        <name>Zn(2+)</name>
        <dbReference type="ChEBI" id="CHEBI:29105"/>
        <label>2</label>
    </ligand>
</feature>
<organism evidence="9 10">
    <name type="scientific">Brevibacillus aydinogluensis</name>
    <dbReference type="NCBI Taxonomy" id="927786"/>
    <lineage>
        <taxon>Bacteria</taxon>
        <taxon>Bacillati</taxon>
        <taxon>Bacillota</taxon>
        <taxon>Bacilli</taxon>
        <taxon>Bacillales</taxon>
        <taxon>Paenibacillaceae</taxon>
        <taxon>Brevibacillus</taxon>
    </lineage>
</organism>